<accession>H8IQ83</accession>
<protein>
    <submittedName>
        <fullName evidence="1">Uncharacterized protein</fullName>
    </submittedName>
</protein>
<sequence>MVSVKLLPTGVPIPLRRHRSALALDLDVLSPVPYLGYVST</sequence>
<reference evidence="1 2" key="1">
    <citation type="journal article" date="2012" name="J. Bacteriol.">
        <title>Complete genome sequence of Mycobacterium intracellulare strain ATCC 13950T.</title>
        <authorList>
            <person name="Kim B.J."/>
            <person name="Choi B.S."/>
            <person name="Lim J.S."/>
            <person name="Choi I.Y."/>
            <person name="Lee J.H."/>
            <person name="Chun J."/>
            <person name="Kook Y.H."/>
            <person name="Kim B.J."/>
        </authorList>
    </citation>
    <scope>NUCLEOTIDE SEQUENCE [LARGE SCALE GENOMIC DNA]</scope>
    <source>
        <strain evidence="2">ATCC 13950 / DSM 43223 / JCM 6384 / NCTC 13025 / 3600</strain>
    </source>
</reference>
<organism evidence="1 2">
    <name type="scientific">Mycobacterium intracellulare (strain ATCC 13950 / DSM 43223 / JCM 6384 / NCTC 13025 / 3600)</name>
    <dbReference type="NCBI Taxonomy" id="487521"/>
    <lineage>
        <taxon>Bacteria</taxon>
        <taxon>Bacillati</taxon>
        <taxon>Actinomycetota</taxon>
        <taxon>Actinomycetes</taxon>
        <taxon>Mycobacteriales</taxon>
        <taxon>Mycobacteriaceae</taxon>
        <taxon>Mycobacterium</taxon>
        <taxon>Mycobacterium avium complex (MAC)</taxon>
    </lineage>
</organism>
<evidence type="ECO:0000313" key="1">
    <source>
        <dbReference type="EMBL" id="AFC41915.1"/>
    </source>
</evidence>
<dbReference type="AlphaFoldDB" id="H8IQ83"/>
<evidence type="ECO:0000313" key="2">
    <source>
        <dbReference type="Proteomes" id="UP000008004"/>
    </source>
</evidence>
<dbReference type="HOGENOM" id="CLU_3292692_0_0_11"/>
<gene>
    <name evidence="1" type="ordered locus">OCU_06950</name>
</gene>
<dbReference type="KEGG" id="mia:OCU_06950"/>
<proteinExistence type="predicted"/>
<dbReference type="Proteomes" id="UP000008004">
    <property type="component" value="Chromosome"/>
</dbReference>
<name>H8IQ83_MYCIA</name>
<dbReference type="EMBL" id="CP003322">
    <property type="protein sequence ID" value="AFC41915.1"/>
    <property type="molecule type" value="Genomic_DNA"/>
</dbReference>
<dbReference type="PATRIC" id="fig|487521.10.peg.696"/>